<sequence length="97" mass="10752">MIRRMLALPLGTLSLVLVLVATLFVFDASSQECSYYIKQACWYGNTQSKAKQEKCESDALPLCKQGKPCEACHKACKEGDTENGCVILYCMDSFLCP</sequence>
<evidence type="ECO:0000256" key="1">
    <source>
        <dbReference type="SAM" id="SignalP"/>
    </source>
</evidence>
<keyword evidence="1" id="KW-0732">Signal</keyword>
<organism evidence="2 3">
    <name type="scientific">Adineta steineri</name>
    <dbReference type="NCBI Taxonomy" id="433720"/>
    <lineage>
        <taxon>Eukaryota</taxon>
        <taxon>Metazoa</taxon>
        <taxon>Spiralia</taxon>
        <taxon>Gnathifera</taxon>
        <taxon>Rotifera</taxon>
        <taxon>Eurotatoria</taxon>
        <taxon>Bdelloidea</taxon>
        <taxon>Adinetida</taxon>
        <taxon>Adinetidae</taxon>
        <taxon>Adineta</taxon>
    </lineage>
</organism>
<comment type="caution">
    <text evidence="2">The sequence shown here is derived from an EMBL/GenBank/DDBJ whole genome shotgun (WGS) entry which is preliminary data.</text>
</comment>
<accession>A0A814TPQ0</accession>
<dbReference type="AlphaFoldDB" id="A0A814TPQ0"/>
<dbReference type="EMBL" id="CAJNOE010000347">
    <property type="protein sequence ID" value="CAF1164597.1"/>
    <property type="molecule type" value="Genomic_DNA"/>
</dbReference>
<feature type="signal peptide" evidence="1">
    <location>
        <begin position="1"/>
        <end position="30"/>
    </location>
</feature>
<dbReference type="Proteomes" id="UP000663860">
    <property type="component" value="Unassembled WGS sequence"/>
</dbReference>
<proteinExistence type="predicted"/>
<reference evidence="2" key="1">
    <citation type="submission" date="2021-02" db="EMBL/GenBank/DDBJ databases">
        <authorList>
            <person name="Nowell W R."/>
        </authorList>
    </citation>
    <scope>NUCLEOTIDE SEQUENCE</scope>
</reference>
<protein>
    <submittedName>
        <fullName evidence="2">Uncharacterized protein</fullName>
    </submittedName>
</protein>
<gene>
    <name evidence="2" type="ORF">IZO911_LOCUS26530</name>
</gene>
<feature type="chain" id="PRO_5033006935" evidence="1">
    <location>
        <begin position="31"/>
        <end position="97"/>
    </location>
</feature>
<evidence type="ECO:0000313" key="2">
    <source>
        <dbReference type="EMBL" id="CAF1164597.1"/>
    </source>
</evidence>
<evidence type="ECO:0000313" key="3">
    <source>
        <dbReference type="Proteomes" id="UP000663860"/>
    </source>
</evidence>
<name>A0A814TPQ0_9BILA</name>